<evidence type="ECO:0000313" key="2">
    <source>
        <dbReference type="Proteomes" id="UP000248198"/>
    </source>
</evidence>
<dbReference type="AlphaFoldDB" id="A0A318UCD8"/>
<reference evidence="1 2" key="1">
    <citation type="submission" date="2018-06" db="EMBL/GenBank/DDBJ databases">
        <title>Genomic Encyclopedia of Archaeal and Bacterial Type Strains, Phase II (KMG-II): from individual species to whole genera.</title>
        <authorList>
            <person name="Goeker M."/>
        </authorList>
    </citation>
    <scope>NUCLEOTIDE SEQUENCE [LARGE SCALE GENOMIC DNA]</scope>
    <source>
        <strain evidence="1 2">DSM 27372</strain>
    </source>
</reference>
<proteinExistence type="predicted"/>
<gene>
    <name evidence="1" type="ORF">B0O44_1083</name>
</gene>
<sequence>MNLLSDGQFLPSEDAELILKKLLETIPQLTGSIAPEGFTKSPFFYYYHQTLAEEYQMYRRIRAMRFKDDKREKKILVRNPPLLTFEEFIPGYKPMPHHLPDEIVAMLCELFYQIAGGSCKIYNQDNYYYGFGGSDHYGQTVQKLVYEMGLTSKEYFFYSTYLRHPYKKASRVDLRPVYEHIFKFLKSAGINWHFREFYFDFILGLKREIEAKNTAFEDGTEHPTFGILEGIASFLQLGDRNPENGEMVFPDFGTEFINYNKEPDLILKTYIDVYGAYPVGYPPKMTDYI</sequence>
<name>A0A318UCD8_9SPHI</name>
<accession>A0A318UCD8</accession>
<organism evidence="1 2">
    <name type="scientific">Pedobacter nutrimenti</name>
    <dbReference type="NCBI Taxonomy" id="1241337"/>
    <lineage>
        <taxon>Bacteria</taxon>
        <taxon>Pseudomonadati</taxon>
        <taxon>Bacteroidota</taxon>
        <taxon>Sphingobacteriia</taxon>
        <taxon>Sphingobacteriales</taxon>
        <taxon>Sphingobacteriaceae</taxon>
        <taxon>Pedobacter</taxon>
    </lineage>
</organism>
<dbReference type="EMBL" id="QKLU01000008">
    <property type="protein sequence ID" value="PYF70577.1"/>
    <property type="molecule type" value="Genomic_DNA"/>
</dbReference>
<dbReference type="OrthoDB" id="9847826at2"/>
<comment type="caution">
    <text evidence="1">The sequence shown here is derived from an EMBL/GenBank/DDBJ whole genome shotgun (WGS) entry which is preliminary data.</text>
</comment>
<protein>
    <submittedName>
        <fullName evidence="1">Uncharacterized protein</fullName>
    </submittedName>
</protein>
<keyword evidence="2" id="KW-1185">Reference proteome</keyword>
<dbReference type="RefSeq" id="WP_110833808.1">
    <property type="nucleotide sequence ID" value="NZ_QKLU01000008.1"/>
</dbReference>
<evidence type="ECO:0000313" key="1">
    <source>
        <dbReference type="EMBL" id="PYF70577.1"/>
    </source>
</evidence>
<dbReference type="Proteomes" id="UP000248198">
    <property type="component" value="Unassembled WGS sequence"/>
</dbReference>